<keyword evidence="5" id="KW-1133">Transmembrane helix</keyword>
<dbReference type="VEuPathDB" id="VectorBase:ADIR007845"/>
<keyword evidence="5" id="KW-0472">Membrane</keyword>
<evidence type="ECO:0000256" key="3">
    <source>
        <dbReference type="ARBA" id="ARBA00022679"/>
    </source>
</evidence>
<name>A0A182NJM1_9DIPT</name>
<accession>A0A182NJM1</accession>
<dbReference type="PANTHER" id="PTHR48043:SF159">
    <property type="entry name" value="EG:EG0003.4 PROTEIN-RELATED"/>
    <property type="match status" value="1"/>
</dbReference>
<sequence>WSETSTKLPALPISFRSSIIAQRDVSKRLSAAWRTRHTSSTRPCENTSTMELKRTATVALVCATMCLLAYAPAPTEGAKILAVFPTSARSHYIVGSALMKELARRGHEVTVINPFPQKKPLKNYRDIDTTGSAEIVQDLVPNMFDMADQGVWESITLTNKFGQILANHTLQHPNVKKLIASNEKFDLVIMESFLNDAHLGFAHRFNAPCVALSTFGASRWTNDMVGTPSPNSYVPHPFLSFTDRMSFVQRIGNMLMTVMDAVLGHVLDFPVQSALYEAAFPDPKPPLEELRRSAVSLVLLNNHFSLSYPRPYVPNMVEVGGMHVNRKPKPLPEDIQKMLDEAPHGVIYFSMGSNIQSKQLPVAKREAILRVFAGLKQTVLWKWEDETLPNRPANVIVKAWWPQDDILAHPNVRLFITHGGLLSTTESMYHGVPVIGIPVFGDQYLNMAKAERTGYGLLLPYQEISEERLAQAINRMLGDAKFKTVAQSISARYRDQPQEPLELAVFWVEYVIRHRGAAHLKSAGQELGFLQYHGIDVLATVIGGPIVFFYLLFKLLCGGRSKSSKKDVNSKKKRN</sequence>
<dbReference type="CDD" id="cd03784">
    <property type="entry name" value="GT1_Gtf-like"/>
    <property type="match status" value="1"/>
</dbReference>
<dbReference type="GO" id="GO:0008194">
    <property type="term" value="F:UDP-glycosyltransferase activity"/>
    <property type="evidence" value="ECO:0007669"/>
    <property type="project" value="InterPro"/>
</dbReference>
<reference evidence="6" key="2">
    <citation type="submission" date="2020-05" db="UniProtKB">
        <authorList>
            <consortium name="EnsemblMetazoa"/>
        </authorList>
    </citation>
    <scope>IDENTIFICATION</scope>
    <source>
        <strain evidence="6">WRAIR2</strain>
    </source>
</reference>
<dbReference type="Pfam" id="PF00201">
    <property type="entry name" value="UDPGT"/>
    <property type="match status" value="1"/>
</dbReference>
<evidence type="ECO:0000313" key="6">
    <source>
        <dbReference type="EnsemblMetazoa" id="ADIR007845-PA"/>
    </source>
</evidence>
<evidence type="ECO:0000256" key="4">
    <source>
        <dbReference type="RuleBase" id="RU003718"/>
    </source>
</evidence>
<dbReference type="PANTHER" id="PTHR48043">
    <property type="entry name" value="EG:EG0003.4 PROTEIN-RELATED"/>
    <property type="match status" value="1"/>
</dbReference>
<comment type="similarity">
    <text evidence="1 4">Belongs to the UDP-glycosyltransferase family.</text>
</comment>
<dbReference type="STRING" id="7168.A0A182NJM1"/>
<evidence type="ECO:0000256" key="5">
    <source>
        <dbReference type="SAM" id="Phobius"/>
    </source>
</evidence>
<evidence type="ECO:0000256" key="2">
    <source>
        <dbReference type="ARBA" id="ARBA00022676"/>
    </source>
</evidence>
<dbReference type="AlphaFoldDB" id="A0A182NJM1"/>
<evidence type="ECO:0000256" key="1">
    <source>
        <dbReference type="ARBA" id="ARBA00009995"/>
    </source>
</evidence>
<keyword evidence="3 4" id="KW-0808">Transferase</keyword>
<feature type="transmembrane region" description="Helical" evidence="5">
    <location>
        <begin position="537"/>
        <end position="557"/>
    </location>
</feature>
<dbReference type="InterPro" id="IPR035595">
    <property type="entry name" value="UDP_glycos_trans_CS"/>
</dbReference>
<keyword evidence="5" id="KW-0812">Transmembrane</keyword>
<dbReference type="InterPro" id="IPR050271">
    <property type="entry name" value="UDP-glycosyltransferase"/>
</dbReference>
<dbReference type="FunFam" id="3.40.50.2000:FF:000050">
    <property type="entry name" value="UDP-glucuronosyltransferase"/>
    <property type="match status" value="1"/>
</dbReference>
<dbReference type="SUPFAM" id="SSF53756">
    <property type="entry name" value="UDP-Glycosyltransferase/glycogen phosphorylase"/>
    <property type="match status" value="1"/>
</dbReference>
<dbReference type="Gene3D" id="3.40.50.2000">
    <property type="entry name" value="Glycogen Phosphorylase B"/>
    <property type="match status" value="2"/>
</dbReference>
<dbReference type="Proteomes" id="UP000075884">
    <property type="component" value="Unassembled WGS sequence"/>
</dbReference>
<dbReference type="InterPro" id="IPR002213">
    <property type="entry name" value="UDP_glucos_trans"/>
</dbReference>
<dbReference type="EnsemblMetazoa" id="ADIR007845-RA">
    <property type="protein sequence ID" value="ADIR007845-PA"/>
    <property type="gene ID" value="ADIR007845"/>
</dbReference>
<evidence type="ECO:0000313" key="7">
    <source>
        <dbReference type="Proteomes" id="UP000075884"/>
    </source>
</evidence>
<dbReference type="PROSITE" id="PS00375">
    <property type="entry name" value="UDPGT"/>
    <property type="match status" value="1"/>
</dbReference>
<dbReference type="FunFam" id="3.40.50.2000:FF:000144">
    <property type="entry name" value="UDP-glucuronosyltransferase"/>
    <property type="match status" value="1"/>
</dbReference>
<organism evidence="6 7">
    <name type="scientific">Anopheles dirus</name>
    <dbReference type="NCBI Taxonomy" id="7168"/>
    <lineage>
        <taxon>Eukaryota</taxon>
        <taxon>Metazoa</taxon>
        <taxon>Ecdysozoa</taxon>
        <taxon>Arthropoda</taxon>
        <taxon>Hexapoda</taxon>
        <taxon>Insecta</taxon>
        <taxon>Pterygota</taxon>
        <taxon>Neoptera</taxon>
        <taxon>Endopterygota</taxon>
        <taxon>Diptera</taxon>
        <taxon>Nematocera</taxon>
        <taxon>Culicoidea</taxon>
        <taxon>Culicidae</taxon>
        <taxon>Anophelinae</taxon>
        <taxon>Anopheles</taxon>
    </lineage>
</organism>
<keyword evidence="2 4" id="KW-0328">Glycosyltransferase</keyword>
<keyword evidence="7" id="KW-1185">Reference proteome</keyword>
<proteinExistence type="inferred from homology"/>
<protein>
    <submittedName>
        <fullName evidence="6">Uncharacterized protein</fullName>
    </submittedName>
</protein>
<reference evidence="7" key="1">
    <citation type="submission" date="2013-03" db="EMBL/GenBank/DDBJ databases">
        <title>The Genome Sequence of Anopheles dirus WRAIR2.</title>
        <authorList>
            <consortium name="The Broad Institute Genomics Platform"/>
            <person name="Neafsey D.E."/>
            <person name="Walton C."/>
            <person name="Walker B."/>
            <person name="Young S.K."/>
            <person name="Zeng Q."/>
            <person name="Gargeya S."/>
            <person name="Fitzgerald M."/>
            <person name="Haas B."/>
            <person name="Abouelleil A."/>
            <person name="Allen A.W."/>
            <person name="Alvarado L."/>
            <person name="Arachchi H.M."/>
            <person name="Berlin A.M."/>
            <person name="Chapman S.B."/>
            <person name="Gainer-Dewar J."/>
            <person name="Goldberg J."/>
            <person name="Griggs A."/>
            <person name="Gujja S."/>
            <person name="Hansen M."/>
            <person name="Howarth C."/>
            <person name="Imamovic A."/>
            <person name="Ireland A."/>
            <person name="Larimer J."/>
            <person name="McCowan C."/>
            <person name="Murphy C."/>
            <person name="Pearson M."/>
            <person name="Poon T.W."/>
            <person name="Priest M."/>
            <person name="Roberts A."/>
            <person name="Saif S."/>
            <person name="Shea T."/>
            <person name="Sisk P."/>
            <person name="Sykes S."/>
            <person name="Wortman J."/>
            <person name="Nusbaum C."/>
            <person name="Birren B."/>
        </authorList>
    </citation>
    <scope>NUCLEOTIDE SEQUENCE [LARGE SCALE GENOMIC DNA]</scope>
    <source>
        <strain evidence="7">WRAIR2</strain>
    </source>
</reference>